<protein>
    <submittedName>
        <fullName evidence="2">Uncharacterized protein</fullName>
    </submittedName>
</protein>
<dbReference type="Proteomes" id="UP000681967">
    <property type="component" value="Unassembled WGS sequence"/>
</dbReference>
<accession>A0A8S3CSL1</accession>
<dbReference type="PANTHER" id="PTHR43520">
    <property type="entry name" value="ATP7, ISOFORM B"/>
    <property type="match status" value="1"/>
</dbReference>
<dbReference type="PANTHER" id="PTHR43520:SF8">
    <property type="entry name" value="P-TYPE CU(+) TRANSPORTER"/>
    <property type="match status" value="1"/>
</dbReference>
<gene>
    <name evidence="2" type="ORF">BYL167_LOCUS53502</name>
</gene>
<dbReference type="GO" id="GO:0055070">
    <property type="term" value="P:copper ion homeostasis"/>
    <property type="evidence" value="ECO:0007669"/>
    <property type="project" value="TreeGrafter"/>
</dbReference>
<dbReference type="EMBL" id="CAJOBH010180005">
    <property type="protein sequence ID" value="CAF4936464.1"/>
    <property type="molecule type" value="Genomic_DNA"/>
</dbReference>
<dbReference type="GO" id="GO:0005507">
    <property type="term" value="F:copper ion binding"/>
    <property type="evidence" value="ECO:0007669"/>
    <property type="project" value="TreeGrafter"/>
</dbReference>
<evidence type="ECO:0000313" key="3">
    <source>
        <dbReference type="Proteomes" id="UP000681967"/>
    </source>
</evidence>
<comment type="caution">
    <text evidence="2">The sequence shown here is derived from an EMBL/GenBank/DDBJ whole genome shotgun (WGS) entry which is preliminary data.</text>
</comment>
<dbReference type="AlphaFoldDB" id="A0A8S3CSL1"/>
<name>A0A8S3CSL1_9BILA</name>
<reference evidence="2" key="1">
    <citation type="submission" date="2021-02" db="EMBL/GenBank/DDBJ databases">
        <authorList>
            <person name="Nowell W R."/>
        </authorList>
    </citation>
    <scope>NUCLEOTIDE SEQUENCE</scope>
</reference>
<dbReference type="GO" id="GO:0016020">
    <property type="term" value="C:membrane"/>
    <property type="evidence" value="ECO:0007669"/>
    <property type="project" value="TreeGrafter"/>
</dbReference>
<sequence length="106" mass="11037">MQETKNSSGTLLISATRAGLETPLKQIVKLFGEAQTSIAPTQILLDEITVLSIACHCVLGFATPAAAMVGTGATQTTRGIVFGKTGTIITQGKPTFVDTFVSSYDS</sequence>
<keyword evidence="1" id="KW-1278">Translocase</keyword>
<evidence type="ECO:0000313" key="2">
    <source>
        <dbReference type="EMBL" id="CAF4936464.1"/>
    </source>
</evidence>
<evidence type="ECO:0000256" key="1">
    <source>
        <dbReference type="ARBA" id="ARBA00022967"/>
    </source>
</evidence>
<dbReference type="GO" id="GO:0043682">
    <property type="term" value="F:P-type divalent copper transporter activity"/>
    <property type="evidence" value="ECO:0007669"/>
    <property type="project" value="TreeGrafter"/>
</dbReference>
<organism evidence="2 3">
    <name type="scientific">Rotaria magnacalcarata</name>
    <dbReference type="NCBI Taxonomy" id="392030"/>
    <lineage>
        <taxon>Eukaryota</taxon>
        <taxon>Metazoa</taxon>
        <taxon>Spiralia</taxon>
        <taxon>Gnathifera</taxon>
        <taxon>Rotifera</taxon>
        <taxon>Eurotatoria</taxon>
        <taxon>Bdelloidea</taxon>
        <taxon>Philodinida</taxon>
        <taxon>Philodinidae</taxon>
        <taxon>Rotaria</taxon>
    </lineage>
</organism>
<proteinExistence type="predicted"/>